<keyword evidence="4" id="KW-1185">Reference proteome</keyword>
<sequence>MSTSPETPSFQDIELEAQHLIDEGLDTNAYTDTEPSHCLTSVISKGVPLVNSGGGSSSSKGTSPDPYEVDMASRDRMQNESTETMAHPVQESDILPFQRWPGPGWSPSSLSFDGLITYWWAWELISWLTSAASLATMAILLVLYDGKQHPVWSLGVTFNTLVSILATILKAGLLFPISQAIGQLMYLWYRPVGVKQGSEPRSNETWCEDENPKVSRRCKRLDNIDGFDEATRGPAGALQLLAITKGRHLASMGALLMLLSPGIGPFSQQLIDSTDRWTETSAYVSMNTSDQFDAKGQMYAKTTIEAALVSHSPETHALISMEQAHNCTGPELCDWPIYDTLGVCSDCQDVSDTLQPFCHEIDGRRRCGYQSGFSSGQDPSSQEYIGYLRPGENFTFMRIDNRHGLTARVPRQQWPLNSFVLAYEPTITGEGQSSPPVAMECLLYACVKRVKTMRKDNTFRNKTIEVFTGNAGVESKFKAIENTTFSDYGRTYLPTYTPYKEHIVINVPGTDGVNSSLDSFIGETLEGYKMEHAAKFFAGSTRYSSRDSKFIIRNESANRIAWVLESKLNGRAIFNRTDPEDGLIVHRTTDYLHPISDTLMDTTEDPTTIPIAVDRIARRISEALTIDLMSRGTRSSSEIEAGMGKSYKLKPHIHVRWGWICLPTFLVVATLVHVVMVMNKSIKQQVPFWKSSAKAMFLQCPRTEDPVRFGQYLRRLSRLDPKERKLFMKLVHGKEEALRFTICTPEAVDGNLTESRGV</sequence>
<organism evidence="3 4">
    <name type="scientific">Glutinoglossum americanum</name>
    <dbReference type="NCBI Taxonomy" id="1670608"/>
    <lineage>
        <taxon>Eukaryota</taxon>
        <taxon>Fungi</taxon>
        <taxon>Dikarya</taxon>
        <taxon>Ascomycota</taxon>
        <taxon>Pezizomycotina</taxon>
        <taxon>Geoglossomycetes</taxon>
        <taxon>Geoglossales</taxon>
        <taxon>Geoglossaceae</taxon>
        <taxon>Glutinoglossum</taxon>
    </lineage>
</organism>
<evidence type="ECO:0000256" key="1">
    <source>
        <dbReference type="SAM" id="MobiDB-lite"/>
    </source>
</evidence>
<dbReference type="PANTHER" id="PTHR35394">
    <property type="entry name" value="DUF3176 DOMAIN-CONTAINING PROTEIN"/>
    <property type="match status" value="1"/>
</dbReference>
<keyword evidence="2" id="KW-1133">Transmembrane helix</keyword>
<accession>A0A9P8I894</accession>
<keyword evidence="2" id="KW-0472">Membrane</keyword>
<keyword evidence="2" id="KW-0812">Transmembrane</keyword>
<feature type="region of interest" description="Disordered" evidence="1">
    <location>
        <begin position="50"/>
        <end position="69"/>
    </location>
</feature>
<evidence type="ECO:0000256" key="2">
    <source>
        <dbReference type="SAM" id="Phobius"/>
    </source>
</evidence>
<dbReference type="OrthoDB" id="5242705at2759"/>
<feature type="transmembrane region" description="Helical" evidence="2">
    <location>
        <begin position="657"/>
        <end position="678"/>
    </location>
</feature>
<dbReference type="Pfam" id="PF11374">
    <property type="entry name" value="DUF3176"/>
    <property type="match status" value="1"/>
</dbReference>
<name>A0A9P8I894_9PEZI</name>
<proteinExistence type="predicted"/>
<protein>
    <submittedName>
        <fullName evidence="3">Uncharacterized protein</fullName>
    </submittedName>
</protein>
<feature type="transmembrane region" description="Helical" evidence="2">
    <location>
        <begin position="124"/>
        <end position="144"/>
    </location>
</feature>
<gene>
    <name evidence="3" type="ORF">FGG08_000746</name>
</gene>
<feature type="transmembrane region" description="Helical" evidence="2">
    <location>
        <begin position="151"/>
        <end position="175"/>
    </location>
</feature>
<dbReference type="InterPro" id="IPR021514">
    <property type="entry name" value="DUF3176"/>
</dbReference>
<evidence type="ECO:0000313" key="3">
    <source>
        <dbReference type="EMBL" id="KAH0545134.1"/>
    </source>
</evidence>
<dbReference type="EMBL" id="JAGHQL010000009">
    <property type="protein sequence ID" value="KAH0545134.1"/>
    <property type="molecule type" value="Genomic_DNA"/>
</dbReference>
<evidence type="ECO:0000313" key="4">
    <source>
        <dbReference type="Proteomes" id="UP000698800"/>
    </source>
</evidence>
<dbReference type="AlphaFoldDB" id="A0A9P8I894"/>
<dbReference type="PANTHER" id="PTHR35394:SF5">
    <property type="entry name" value="DUF3176 DOMAIN-CONTAINING PROTEIN"/>
    <property type="match status" value="1"/>
</dbReference>
<dbReference type="Proteomes" id="UP000698800">
    <property type="component" value="Unassembled WGS sequence"/>
</dbReference>
<comment type="caution">
    <text evidence="3">The sequence shown here is derived from an EMBL/GenBank/DDBJ whole genome shotgun (WGS) entry which is preliminary data.</text>
</comment>
<reference evidence="3" key="1">
    <citation type="submission" date="2021-03" db="EMBL/GenBank/DDBJ databases">
        <title>Comparative genomics and phylogenomic investigation of the class Geoglossomycetes provide insights into ecological specialization and systematics.</title>
        <authorList>
            <person name="Melie T."/>
            <person name="Pirro S."/>
            <person name="Miller A.N."/>
            <person name="Quandt A."/>
        </authorList>
    </citation>
    <scope>NUCLEOTIDE SEQUENCE</scope>
    <source>
        <strain evidence="3">GBOQ0MN5Z8</strain>
    </source>
</reference>